<dbReference type="EMBL" id="JAIHOM010000002">
    <property type="protein sequence ID" value="MCW6034788.1"/>
    <property type="molecule type" value="Genomic_DNA"/>
</dbReference>
<proteinExistence type="predicted"/>
<dbReference type="RefSeq" id="WP_265262443.1">
    <property type="nucleotide sequence ID" value="NZ_JAIHOM010000002.1"/>
</dbReference>
<evidence type="ECO:0000313" key="2">
    <source>
        <dbReference type="Proteomes" id="UP001526426"/>
    </source>
</evidence>
<keyword evidence="2" id="KW-1185">Reference proteome</keyword>
<dbReference type="Proteomes" id="UP001526426">
    <property type="component" value="Unassembled WGS sequence"/>
</dbReference>
<reference evidence="1 2" key="1">
    <citation type="submission" date="2021-08" db="EMBL/GenBank/DDBJ databases">
        <title>Draft genome sequence of Spirulina subsalsa with high tolerance to salinity and hype-accumulation of phycocyanin.</title>
        <authorList>
            <person name="Pei H."/>
            <person name="Jiang L."/>
        </authorList>
    </citation>
    <scope>NUCLEOTIDE SEQUENCE [LARGE SCALE GENOMIC DNA]</scope>
    <source>
        <strain evidence="1 2">FACHB-351</strain>
    </source>
</reference>
<dbReference type="InterPro" id="IPR021705">
    <property type="entry name" value="DUF3288"/>
</dbReference>
<dbReference type="Pfam" id="PF11691">
    <property type="entry name" value="DUF3288"/>
    <property type="match status" value="1"/>
</dbReference>
<sequence>MTQGLDQQHPQEHRDRAILETITQEGRSDYNLVELARLYIRYDNFPGARQIQQDLQAILAQWNLTVEELFTLTRAIHQQGQIYRRTKSGEDIQDWS</sequence>
<gene>
    <name evidence="1" type="ORF">K4A83_00655</name>
</gene>
<name>A0ABT3KZV4_9CYAN</name>
<comment type="caution">
    <text evidence="1">The sequence shown here is derived from an EMBL/GenBank/DDBJ whole genome shotgun (WGS) entry which is preliminary data.</text>
</comment>
<protein>
    <submittedName>
        <fullName evidence="1">DUF3288 family protein</fullName>
    </submittedName>
</protein>
<organism evidence="1 2">
    <name type="scientific">Spirulina subsalsa FACHB-351</name>
    <dbReference type="NCBI Taxonomy" id="234711"/>
    <lineage>
        <taxon>Bacteria</taxon>
        <taxon>Bacillati</taxon>
        <taxon>Cyanobacteriota</taxon>
        <taxon>Cyanophyceae</taxon>
        <taxon>Spirulinales</taxon>
        <taxon>Spirulinaceae</taxon>
        <taxon>Spirulina</taxon>
    </lineage>
</organism>
<evidence type="ECO:0000313" key="1">
    <source>
        <dbReference type="EMBL" id="MCW6034788.1"/>
    </source>
</evidence>
<accession>A0ABT3KZV4</accession>